<dbReference type="EMBL" id="BAAASG010000014">
    <property type="protein sequence ID" value="GAA2507463.1"/>
    <property type="molecule type" value="Genomic_DNA"/>
</dbReference>
<protein>
    <recommendedName>
        <fullName evidence="4">Amidohydrolase-related domain-containing protein</fullName>
    </recommendedName>
</protein>
<accession>A0ABN3MS17</accession>
<dbReference type="InterPro" id="IPR011059">
    <property type="entry name" value="Metal-dep_hydrolase_composite"/>
</dbReference>
<gene>
    <name evidence="2" type="ORF">GCM10010276_60650</name>
</gene>
<evidence type="ECO:0008006" key="4">
    <source>
        <dbReference type="Google" id="ProtNLM"/>
    </source>
</evidence>
<comment type="caution">
    <text evidence="2">The sequence shown here is derived from an EMBL/GenBank/DDBJ whole genome shotgun (WGS) entry which is preliminary data.</text>
</comment>
<keyword evidence="3" id="KW-1185">Reference proteome</keyword>
<keyword evidence="1" id="KW-0378">Hydrolase</keyword>
<dbReference type="SUPFAM" id="SSF51338">
    <property type="entry name" value="Composite domain of metallo-dependent hydrolases"/>
    <property type="match status" value="1"/>
</dbReference>
<sequence length="118" mass="12644">MTDAPADLVITGCTVLVHDDQERVGFEEDAAVVRDGVVEAVTAASAVQHLAAAERIDGRGQVAMPGLINCHTHAPMVALRGVAEGLPTEEWFNEVVWPVESNLIEKTWSWGRGSSAPR</sequence>
<dbReference type="Gene3D" id="3.20.20.140">
    <property type="entry name" value="Metal-dependent hydrolases"/>
    <property type="match status" value="1"/>
</dbReference>
<dbReference type="Gene3D" id="2.30.40.10">
    <property type="entry name" value="Urease, subunit C, domain 1"/>
    <property type="match status" value="1"/>
</dbReference>
<evidence type="ECO:0000256" key="1">
    <source>
        <dbReference type="ARBA" id="ARBA00022801"/>
    </source>
</evidence>
<evidence type="ECO:0000313" key="2">
    <source>
        <dbReference type="EMBL" id="GAA2507463.1"/>
    </source>
</evidence>
<reference evidence="2 3" key="1">
    <citation type="journal article" date="2019" name="Int. J. Syst. Evol. Microbiol.">
        <title>The Global Catalogue of Microorganisms (GCM) 10K type strain sequencing project: providing services to taxonomists for standard genome sequencing and annotation.</title>
        <authorList>
            <consortium name="The Broad Institute Genomics Platform"/>
            <consortium name="The Broad Institute Genome Sequencing Center for Infectious Disease"/>
            <person name="Wu L."/>
            <person name="Ma J."/>
        </authorList>
    </citation>
    <scope>NUCLEOTIDE SEQUENCE [LARGE SCALE GENOMIC DNA]</scope>
    <source>
        <strain evidence="2 3">JCM 4395</strain>
    </source>
</reference>
<name>A0ABN3MS17_STRLO</name>
<proteinExistence type="predicted"/>
<organism evidence="2 3">
    <name type="scientific">Streptomyces longisporus</name>
    <dbReference type="NCBI Taxonomy" id="1948"/>
    <lineage>
        <taxon>Bacteria</taxon>
        <taxon>Bacillati</taxon>
        <taxon>Actinomycetota</taxon>
        <taxon>Actinomycetes</taxon>
        <taxon>Kitasatosporales</taxon>
        <taxon>Streptomycetaceae</taxon>
        <taxon>Streptomyces</taxon>
    </lineage>
</organism>
<dbReference type="PANTHER" id="PTHR43794">
    <property type="entry name" value="AMINOHYDROLASE SSNA-RELATED"/>
    <property type="match status" value="1"/>
</dbReference>
<evidence type="ECO:0000313" key="3">
    <source>
        <dbReference type="Proteomes" id="UP001501777"/>
    </source>
</evidence>
<dbReference type="PANTHER" id="PTHR43794:SF11">
    <property type="entry name" value="AMIDOHYDROLASE-RELATED DOMAIN-CONTAINING PROTEIN"/>
    <property type="match status" value="1"/>
</dbReference>
<dbReference type="InterPro" id="IPR050287">
    <property type="entry name" value="MTA/SAH_deaminase"/>
</dbReference>
<dbReference type="Proteomes" id="UP001501777">
    <property type="component" value="Unassembled WGS sequence"/>
</dbReference>